<proteinExistence type="predicted"/>
<evidence type="ECO:0000256" key="2">
    <source>
        <dbReference type="PIRSR" id="PIRSR620019-2"/>
    </source>
</evidence>
<feature type="binding site" evidence="2">
    <location>
        <position position="71"/>
    </location>
    <ligand>
        <name>substrate</name>
    </ligand>
</feature>
<evidence type="ECO:0000256" key="1">
    <source>
        <dbReference type="PIRSR" id="PIRSR620019-1"/>
    </source>
</evidence>
<dbReference type="Gene3D" id="2.160.10.10">
    <property type="entry name" value="Hexapeptide repeat proteins"/>
    <property type="match status" value="1"/>
</dbReference>
<dbReference type="Proteomes" id="UP000178606">
    <property type="component" value="Unassembled WGS sequence"/>
</dbReference>
<feature type="active site" description="Proton acceptor" evidence="1">
    <location>
        <position position="132"/>
    </location>
</feature>
<name>A0A1F6D2I1_HANXR</name>
<dbReference type="CDD" id="cd03360">
    <property type="entry name" value="LbH_AT_putative"/>
    <property type="match status" value="1"/>
</dbReference>
<evidence type="ECO:0000313" key="4">
    <source>
        <dbReference type="Proteomes" id="UP000178606"/>
    </source>
</evidence>
<evidence type="ECO:0008006" key="5">
    <source>
        <dbReference type="Google" id="ProtNLM"/>
    </source>
</evidence>
<protein>
    <recommendedName>
        <fullName evidence="5">PglD N-terminal domain-containing protein</fullName>
    </recommendedName>
</protein>
<dbReference type="AlphaFoldDB" id="A0A1F6D2I1"/>
<dbReference type="PANTHER" id="PTHR43300:SF7">
    <property type="entry name" value="UDP-N-ACETYLBACILLOSAMINE N-ACETYLTRANSFERASE"/>
    <property type="match status" value="1"/>
</dbReference>
<dbReference type="InterPro" id="IPR011004">
    <property type="entry name" value="Trimer_LpxA-like_sf"/>
</dbReference>
<organism evidence="3 4">
    <name type="scientific">Handelsmanbacteria sp. (strain RIFCSPLOWO2_12_FULL_64_10)</name>
    <dbReference type="NCBI Taxonomy" id="1817868"/>
    <lineage>
        <taxon>Bacteria</taxon>
        <taxon>Candidatus Handelsmaniibacteriota</taxon>
    </lineage>
</organism>
<dbReference type="InterPro" id="IPR020019">
    <property type="entry name" value="AcTrfase_PglD-like"/>
</dbReference>
<sequence>MRDLIILGLGAHGPEMAEIVDRVNGVQKTWNLLGFISPDGRKVGENVNGYPVLGTMEALRDYPDACVVPHGEVRERLEVPRHRLSSLVDPSAFVSRSAQIGVGCVIFPHCYVGLGARLHDFVMCLSGCIINHDNVIEERVFLASGVTLAGYVHVEPDCYLGQGCNVRQYLRIGRGSLIGMGAVVVKEVAPNSVMVGNPARKLRDR</sequence>
<dbReference type="Gene3D" id="3.40.50.20">
    <property type="match status" value="1"/>
</dbReference>
<dbReference type="InterPro" id="IPR050179">
    <property type="entry name" value="Trans_hexapeptide_repeat"/>
</dbReference>
<dbReference type="SUPFAM" id="SSF51161">
    <property type="entry name" value="Trimeric LpxA-like enzymes"/>
    <property type="match status" value="1"/>
</dbReference>
<evidence type="ECO:0000313" key="3">
    <source>
        <dbReference type="EMBL" id="OGG55520.1"/>
    </source>
</evidence>
<reference evidence="3 4" key="1">
    <citation type="journal article" date="2016" name="Nat. Commun.">
        <title>Thousands of microbial genomes shed light on interconnected biogeochemical processes in an aquifer system.</title>
        <authorList>
            <person name="Anantharaman K."/>
            <person name="Brown C.T."/>
            <person name="Hug L.A."/>
            <person name="Sharon I."/>
            <person name="Castelle C.J."/>
            <person name="Probst A.J."/>
            <person name="Thomas B.C."/>
            <person name="Singh A."/>
            <person name="Wilkins M.J."/>
            <person name="Karaoz U."/>
            <person name="Brodie E.L."/>
            <person name="Williams K.H."/>
            <person name="Hubbard S.S."/>
            <person name="Banfield J.F."/>
        </authorList>
    </citation>
    <scope>NUCLEOTIDE SEQUENCE [LARGE SCALE GENOMIC DNA]</scope>
    <source>
        <strain evidence="4">RIFCSPLOWO2_12_FULL_64_10</strain>
    </source>
</reference>
<accession>A0A1F6D2I1</accession>
<dbReference type="PANTHER" id="PTHR43300">
    <property type="entry name" value="ACETYLTRANSFERASE"/>
    <property type="match status" value="1"/>
</dbReference>
<feature type="site" description="Increases basicity of active site His" evidence="1">
    <location>
        <position position="133"/>
    </location>
</feature>
<dbReference type="EMBL" id="MFKF01000074">
    <property type="protein sequence ID" value="OGG55520.1"/>
    <property type="molecule type" value="Genomic_DNA"/>
</dbReference>
<gene>
    <name evidence="3" type="ORF">A3F84_29740</name>
</gene>
<comment type="caution">
    <text evidence="3">The sequence shown here is derived from an EMBL/GenBank/DDBJ whole genome shotgun (WGS) entry which is preliminary data.</text>
</comment>